<gene>
    <name evidence="3" type="ORF">DRI96_05395</name>
</gene>
<dbReference type="InterPro" id="IPR018170">
    <property type="entry name" value="Aldo/ket_reductase_CS"/>
</dbReference>
<dbReference type="GO" id="GO:0016491">
    <property type="term" value="F:oxidoreductase activity"/>
    <property type="evidence" value="ECO:0007669"/>
    <property type="project" value="UniProtKB-KW"/>
</dbReference>
<evidence type="ECO:0000259" key="2">
    <source>
        <dbReference type="Pfam" id="PF00248"/>
    </source>
</evidence>
<dbReference type="PANTHER" id="PTHR43364:SF4">
    <property type="entry name" value="NAD(P)-LINKED OXIDOREDUCTASE SUPERFAMILY PROTEIN"/>
    <property type="match status" value="1"/>
</dbReference>
<dbReference type="AlphaFoldDB" id="A0A662DCN1"/>
<dbReference type="FunFam" id="3.20.20.100:FF:000004">
    <property type="entry name" value="Oxidoreductase, aldo/keto reductase"/>
    <property type="match status" value="1"/>
</dbReference>
<organism evidence="3 4">
    <name type="scientific">Aerophobetes bacterium</name>
    <dbReference type="NCBI Taxonomy" id="2030807"/>
    <lineage>
        <taxon>Bacteria</taxon>
        <taxon>Candidatus Aerophobota</taxon>
    </lineage>
</organism>
<evidence type="ECO:0000313" key="4">
    <source>
        <dbReference type="Proteomes" id="UP000267654"/>
    </source>
</evidence>
<name>A0A662DCN1_UNCAE</name>
<protein>
    <submittedName>
        <fullName evidence="3">Aldo/keto reductase</fullName>
    </submittedName>
</protein>
<dbReference type="CDD" id="cd19087">
    <property type="entry name" value="AKR_AKR12A1_B1_C1"/>
    <property type="match status" value="1"/>
</dbReference>
<dbReference type="Proteomes" id="UP000267654">
    <property type="component" value="Unassembled WGS sequence"/>
</dbReference>
<dbReference type="PANTHER" id="PTHR43364">
    <property type="entry name" value="NADH-SPECIFIC METHYLGLYOXAL REDUCTASE-RELATED"/>
    <property type="match status" value="1"/>
</dbReference>
<dbReference type="SUPFAM" id="SSF51430">
    <property type="entry name" value="NAD(P)-linked oxidoreductase"/>
    <property type="match status" value="1"/>
</dbReference>
<dbReference type="PROSITE" id="PS00062">
    <property type="entry name" value="ALDOKETO_REDUCTASE_2"/>
    <property type="match status" value="1"/>
</dbReference>
<dbReference type="InterPro" id="IPR023210">
    <property type="entry name" value="NADP_OxRdtase_dom"/>
</dbReference>
<dbReference type="InterPro" id="IPR050523">
    <property type="entry name" value="AKR_Detox_Biosynth"/>
</dbReference>
<comment type="caution">
    <text evidence="3">The sequence shown here is derived from an EMBL/GenBank/DDBJ whole genome shotgun (WGS) entry which is preliminary data.</text>
</comment>
<proteinExistence type="predicted"/>
<evidence type="ECO:0000256" key="1">
    <source>
        <dbReference type="ARBA" id="ARBA00023002"/>
    </source>
</evidence>
<dbReference type="InterPro" id="IPR020471">
    <property type="entry name" value="AKR"/>
</dbReference>
<reference evidence="3 4" key="1">
    <citation type="submission" date="2018-06" db="EMBL/GenBank/DDBJ databases">
        <title>Extensive metabolic versatility and redundancy in microbially diverse, dynamic hydrothermal sediments.</title>
        <authorList>
            <person name="Dombrowski N."/>
            <person name="Teske A."/>
            <person name="Baker B.J."/>
        </authorList>
    </citation>
    <scope>NUCLEOTIDE SEQUENCE [LARGE SCALE GENOMIC DNA]</scope>
    <source>
        <strain evidence="3">B19_G9</strain>
    </source>
</reference>
<accession>A0A662DCN1</accession>
<dbReference type="InterPro" id="IPR036812">
    <property type="entry name" value="NAD(P)_OxRdtase_dom_sf"/>
</dbReference>
<evidence type="ECO:0000313" key="3">
    <source>
        <dbReference type="EMBL" id="RLE11929.1"/>
    </source>
</evidence>
<sequence length="333" mass="37408">MEYRFLGKSGLKVSELCLGTMTFGRETDETTSRSIIDQFLEAGGNFIDTANVYGKTPGASEEIVGRALKGKRDEVILATKVFFPVGPGPNDRGLSRTHIMRAIDESLRRLQTDYIDIYYVHCWDEKTALDETLLTLDNLVKSGKVRYLGVSNFTAWQLMKALSISERQGWSKFICLQPQYSLVVRDIEREILPLCIEEGLGVVTWGPLGGGFLSGKYRRGEKPPEGSRIARAEENWEEAWSRRATEKNFKILDVVGQIASSRGKSYAQVALAWVRSQPGITAPIIGARTLEQLKDNLGSVGWELTSEELRALDEVSKLEEAYPYRFIKELGRK</sequence>
<dbReference type="Pfam" id="PF00248">
    <property type="entry name" value="Aldo_ket_red"/>
    <property type="match status" value="1"/>
</dbReference>
<dbReference type="EMBL" id="QMQB01000201">
    <property type="protein sequence ID" value="RLE11929.1"/>
    <property type="molecule type" value="Genomic_DNA"/>
</dbReference>
<dbReference type="PRINTS" id="PR00069">
    <property type="entry name" value="ALDKETRDTASE"/>
</dbReference>
<dbReference type="GO" id="GO:0005829">
    <property type="term" value="C:cytosol"/>
    <property type="evidence" value="ECO:0007669"/>
    <property type="project" value="UniProtKB-ARBA"/>
</dbReference>
<keyword evidence="1" id="KW-0560">Oxidoreductase</keyword>
<dbReference type="Gene3D" id="3.20.20.100">
    <property type="entry name" value="NADP-dependent oxidoreductase domain"/>
    <property type="match status" value="1"/>
</dbReference>
<feature type="domain" description="NADP-dependent oxidoreductase" evidence="2">
    <location>
        <begin position="15"/>
        <end position="316"/>
    </location>
</feature>